<feature type="domain" description="Alanyl-transfer RNA synthetases family profile" evidence="13">
    <location>
        <begin position="5"/>
        <end position="594"/>
    </location>
</feature>
<evidence type="ECO:0000256" key="10">
    <source>
        <dbReference type="ARBA" id="ARBA00023146"/>
    </source>
</evidence>
<evidence type="ECO:0000256" key="9">
    <source>
        <dbReference type="ARBA" id="ARBA00022917"/>
    </source>
</evidence>
<evidence type="ECO:0000256" key="11">
    <source>
        <dbReference type="HAMAP-Rule" id="MF_00036"/>
    </source>
</evidence>
<feature type="binding site" evidence="11">
    <location>
        <position position="458"/>
    </location>
    <ligand>
        <name>Zn(2+)</name>
        <dbReference type="ChEBI" id="CHEBI:29105"/>
    </ligand>
</feature>
<comment type="subcellular location">
    <subcellularLocation>
        <location evidence="11">Cytoplasm</location>
    </subcellularLocation>
</comment>
<evidence type="ECO:0000256" key="3">
    <source>
        <dbReference type="ARBA" id="ARBA00022598"/>
    </source>
</evidence>
<keyword evidence="9 11" id="KW-0648">Protein biosynthesis</keyword>
<comment type="catalytic activity">
    <reaction evidence="11">
        <text>tRNA(Ala) + L-alanine + ATP = L-alanyl-tRNA(Ala) + AMP + diphosphate</text>
        <dbReference type="Rhea" id="RHEA:12540"/>
        <dbReference type="Rhea" id="RHEA-COMP:9657"/>
        <dbReference type="Rhea" id="RHEA-COMP:9923"/>
        <dbReference type="ChEBI" id="CHEBI:30616"/>
        <dbReference type="ChEBI" id="CHEBI:33019"/>
        <dbReference type="ChEBI" id="CHEBI:57972"/>
        <dbReference type="ChEBI" id="CHEBI:78442"/>
        <dbReference type="ChEBI" id="CHEBI:78497"/>
        <dbReference type="ChEBI" id="CHEBI:456215"/>
        <dbReference type="EC" id="6.1.1.7"/>
    </reaction>
</comment>
<keyword evidence="5 11" id="KW-0547">Nucleotide-binding</keyword>
<dbReference type="InterPro" id="IPR018162">
    <property type="entry name" value="Ala-tRNA-ligase_IIc_anticod-bd"/>
</dbReference>
<dbReference type="GO" id="GO:0000049">
    <property type="term" value="F:tRNA binding"/>
    <property type="evidence" value="ECO:0007669"/>
    <property type="project" value="UniProtKB-KW"/>
</dbReference>
<dbReference type="Pfam" id="PF01411">
    <property type="entry name" value="tRNA-synt_2c"/>
    <property type="match status" value="1"/>
</dbReference>
<dbReference type="InterPro" id="IPR050058">
    <property type="entry name" value="Ala-tRNA_ligase"/>
</dbReference>
<proteinExistence type="inferred from homology"/>
<keyword evidence="7 11" id="KW-0067">ATP-binding</keyword>
<dbReference type="InterPro" id="IPR018163">
    <property type="entry name" value="Thr/Ala-tRNA-synth_IIc_edit"/>
</dbReference>
<dbReference type="PANTHER" id="PTHR11777">
    <property type="entry name" value="ALANYL-TRNA SYNTHETASE"/>
    <property type="match status" value="1"/>
</dbReference>
<evidence type="ECO:0000256" key="12">
    <source>
        <dbReference type="SAM" id="Coils"/>
    </source>
</evidence>
<dbReference type="SUPFAM" id="SSF55186">
    <property type="entry name" value="ThrRS/AlaRS common domain"/>
    <property type="match status" value="1"/>
</dbReference>
<keyword evidence="8 11" id="KW-0694">RNA-binding</keyword>
<protein>
    <recommendedName>
        <fullName evidence="11">Alanine--tRNA ligase</fullName>
        <ecNumber evidence="11">6.1.1.7</ecNumber>
    </recommendedName>
    <alternativeName>
        <fullName evidence="11">Alanyl-tRNA synthetase</fullName>
        <shortName evidence="11">AlaRS</shortName>
    </alternativeName>
</protein>
<keyword evidence="6 11" id="KW-0862">Zinc</keyword>
<dbReference type="Proteomes" id="UP001238163">
    <property type="component" value="Unassembled WGS sequence"/>
</dbReference>
<evidence type="ECO:0000256" key="6">
    <source>
        <dbReference type="ARBA" id="ARBA00022833"/>
    </source>
</evidence>
<dbReference type="GO" id="GO:0004813">
    <property type="term" value="F:alanine-tRNA ligase activity"/>
    <property type="evidence" value="ECO:0007669"/>
    <property type="project" value="UniProtKB-UniRule"/>
</dbReference>
<keyword evidence="15" id="KW-1185">Reference proteome</keyword>
<dbReference type="InterPro" id="IPR002318">
    <property type="entry name" value="Ala-tRNA-lgiase_IIc"/>
</dbReference>
<dbReference type="InterPro" id="IPR012947">
    <property type="entry name" value="tRNA_SAD"/>
</dbReference>
<dbReference type="GO" id="GO:0005829">
    <property type="term" value="C:cytosol"/>
    <property type="evidence" value="ECO:0007669"/>
    <property type="project" value="TreeGrafter"/>
</dbReference>
<evidence type="ECO:0000256" key="4">
    <source>
        <dbReference type="ARBA" id="ARBA00022723"/>
    </source>
</evidence>
<dbReference type="SMART" id="SM00863">
    <property type="entry name" value="tRNA_SAD"/>
    <property type="match status" value="1"/>
</dbReference>
<comment type="caution">
    <text evidence="14">The sequence shown here is derived from an EMBL/GenBank/DDBJ whole genome shotgun (WGS) entry which is preliminary data.</text>
</comment>
<feature type="binding site" evidence="11">
    <location>
        <position position="564"/>
    </location>
    <ligand>
        <name>Zn(2+)</name>
        <dbReference type="ChEBI" id="CHEBI:29105"/>
    </ligand>
</feature>
<feature type="binding site" evidence="11">
    <location>
        <position position="462"/>
    </location>
    <ligand>
        <name>Zn(2+)</name>
        <dbReference type="ChEBI" id="CHEBI:29105"/>
    </ligand>
</feature>
<dbReference type="EMBL" id="JAUSVL010000001">
    <property type="protein sequence ID" value="MDQ0290179.1"/>
    <property type="molecule type" value="Genomic_DNA"/>
</dbReference>
<dbReference type="SUPFAM" id="SSF101353">
    <property type="entry name" value="Putative anticodon-binding domain of alanyl-tRNA synthetase (AlaRS)"/>
    <property type="match status" value="1"/>
</dbReference>
<reference evidence="14" key="1">
    <citation type="submission" date="2023-07" db="EMBL/GenBank/DDBJ databases">
        <title>Genomic Encyclopedia of Type Strains, Phase IV (KMG-IV): sequencing the most valuable type-strain genomes for metagenomic binning, comparative biology and taxonomic classification.</title>
        <authorList>
            <person name="Goeker M."/>
        </authorList>
    </citation>
    <scope>NUCLEOTIDE SEQUENCE</scope>
    <source>
        <strain evidence="14">DSM 24202</strain>
    </source>
</reference>
<evidence type="ECO:0000259" key="13">
    <source>
        <dbReference type="PROSITE" id="PS50860"/>
    </source>
</evidence>
<keyword evidence="12" id="KW-0175">Coiled coil</keyword>
<dbReference type="InterPro" id="IPR018164">
    <property type="entry name" value="Ala-tRNA-synth_IIc_N"/>
</dbReference>
<evidence type="ECO:0000313" key="15">
    <source>
        <dbReference type="Proteomes" id="UP001238163"/>
    </source>
</evidence>
<evidence type="ECO:0000256" key="2">
    <source>
        <dbReference type="ARBA" id="ARBA00022555"/>
    </source>
</evidence>
<keyword evidence="11" id="KW-0963">Cytoplasm</keyword>
<dbReference type="Gene3D" id="3.30.54.20">
    <property type="match status" value="1"/>
</dbReference>
<organism evidence="14 15">
    <name type="scientific">Oligosphaera ethanolica</name>
    <dbReference type="NCBI Taxonomy" id="760260"/>
    <lineage>
        <taxon>Bacteria</taxon>
        <taxon>Pseudomonadati</taxon>
        <taxon>Lentisphaerota</taxon>
        <taxon>Oligosphaeria</taxon>
        <taxon>Oligosphaerales</taxon>
        <taxon>Oligosphaeraceae</taxon>
        <taxon>Oligosphaera</taxon>
    </lineage>
</organism>
<comment type="function">
    <text evidence="11">Catalyzes the attachment of alanine to tRNA(Ala) in a two-step reaction: alanine is first activated by ATP to form Ala-AMP and then transferred to the acceptor end of tRNA(Ala). Also edits incorrectly charged Ser-tRNA(Ala) and Gly-tRNA(Ala) via its editing domain.</text>
</comment>
<dbReference type="InterPro" id="IPR045864">
    <property type="entry name" value="aa-tRNA-synth_II/BPL/LPL"/>
</dbReference>
<keyword evidence="2 11" id="KW-0820">tRNA-binding</keyword>
<evidence type="ECO:0000256" key="7">
    <source>
        <dbReference type="ARBA" id="ARBA00022840"/>
    </source>
</evidence>
<keyword evidence="3 11" id="KW-0436">Ligase</keyword>
<dbReference type="Pfam" id="PF07973">
    <property type="entry name" value="tRNA_SAD"/>
    <property type="match status" value="1"/>
</dbReference>
<dbReference type="GO" id="GO:0005524">
    <property type="term" value="F:ATP binding"/>
    <property type="evidence" value="ECO:0007669"/>
    <property type="project" value="UniProtKB-UniRule"/>
</dbReference>
<dbReference type="InterPro" id="IPR018165">
    <property type="entry name" value="Ala-tRNA-synth_IIc_core"/>
</dbReference>
<dbReference type="CDD" id="cd00673">
    <property type="entry name" value="AlaRS_core"/>
    <property type="match status" value="1"/>
</dbReference>
<dbReference type="FunFam" id="3.30.980.10:FF:000004">
    <property type="entry name" value="Alanine--tRNA ligase, cytoplasmic"/>
    <property type="match status" value="1"/>
</dbReference>
<comment type="cofactor">
    <cofactor evidence="11">
        <name>Zn(2+)</name>
        <dbReference type="ChEBI" id="CHEBI:29105"/>
    </cofactor>
    <text evidence="11">Binds 1 zinc ion per subunit.</text>
</comment>
<dbReference type="PANTHER" id="PTHR11777:SF9">
    <property type="entry name" value="ALANINE--TRNA LIGASE, CYTOPLASMIC"/>
    <property type="match status" value="1"/>
</dbReference>
<comment type="similarity">
    <text evidence="1 11">Belongs to the class-II aminoacyl-tRNA synthetase family.</text>
</comment>
<accession>A0AAE3VHC6</accession>
<name>A0AAE3VHC6_9BACT</name>
<dbReference type="AlphaFoldDB" id="A0AAE3VHC6"/>
<keyword evidence="4 11" id="KW-0479">Metal-binding</keyword>
<gene>
    <name evidence="11" type="primary">alaS</name>
    <name evidence="14" type="ORF">J3R75_002286</name>
</gene>
<dbReference type="GO" id="GO:0008270">
    <property type="term" value="F:zinc ion binding"/>
    <property type="evidence" value="ECO:0007669"/>
    <property type="project" value="UniProtKB-UniRule"/>
</dbReference>
<feature type="coiled-coil region" evidence="12">
    <location>
        <begin position="341"/>
        <end position="372"/>
    </location>
</feature>
<dbReference type="PROSITE" id="PS50860">
    <property type="entry name" value="AA_TRNA_LIGASE_II_ALA"/>
    <property type="match status" value="1"/>
</dbReference>
<feature type="binding site" evidence="11">
    <location>
        <position position="560"/>
    </location>
    <ligand>
        <name>Zn(2+)</name>
        <dbReference type="ChEBI" id="CHEBI:29105"/>
    </ligand>
</feature>
<dbReference type="SUPFAM" id="SSF55681">
    <property type="entry name" value="Class II aaRS and biotin synthetases"/>
    <property type="match status" value="1"/>
</dbReference>
<dbReference type="Gene3D" id="3.30.930.10">
    <property type="entry name" value="Bira Bifunctional Protein, Domain 2"/>
    <property type="match status" value="1"/>
</dbReference>
<dbReference type="HAMAP" id="MF_00036_B">
    <property type="entry name" value="Ala_tRNA_synth_B"/>
    <property type="match status" value="1"/>
</dbReference>
<dbReference type="GO" id="GO:0002161">
    <property type="term" value="F:aminoacyl-tRNA deacylase activity"/>
    <property type="evidence" value="ECO:0007669"/>
    <property type="project" value="TreeGrafter"/>
</dbReference>
<dbReference type="EC" id="6.1.1.7" evidence="11"/>
<evidence type="ECO:0000256" key="8">
    <source>
        <dbReference type="ARBA" id="ARBA00022884"/>
    </source>
</evidence>
<keyword evidence="10 11" id="KW-0030">Aminoacyl-tRNA synthetase</keyword>
<dbReference type="GO" id="GO:0006419">
    <property type="term" value="P:alanyl-tRNA aminoacylation"/>
    <property type="evidence" value="ECO:0007669"/>
    <property type="project" value="UniProtKB-UniRule"/>
</dbReference>
<dbReference type="PRINTS" id="PR00980">
    <property type="entry name" value="TRNASYNTHALA"/>
</dbReference>
<dbReference type="InterPro" id="IPR023033">
    <property type="entry name" value="Ala_tRNA_ligase_euk/bac"/>
</dbReference>
<evidence type="ECO:0000256" key="1">
    <source>
        <dbReference type="ARBA" id="ARBA00008226"/>
    </source>
</evidence>
<dbReference type="Gene3D" id="3.30.980.10">
    <property type="entry name" value="Threonyl-trna Synthetase, Chain A, domain 2"/>
    <property type="match status" value="1"/>
</dbReference>
<evidence type="ECO:0000256" key="5">
    <source>
        <dbReference type="ARBA" id="ARBA00022741"/>
    </source>
</evidence>
<evidence type="ECO:0000313" key="14">
    <source>
        <dbReference type="EMBL" id="MDQ0290179.1"/>
    </source>
</evidence>
<dbReference type="NCBIfam" id="TIGR00344">
    <property type="entry name" value="alaS"/>
    <property type="match status" value="1"/>
</dbReference>
<dbReference type="NCBIfam" id="NF002436">
    <property type="entry name" value="PRK01584.1"/>
    <property type="match status" value="1"/>
</dbReference>
<comment type="domain">
    <text evidence="11">Consists of three domains; the N-terminal catalytic domain, the editing domain and the C-terminal C-Ala domain. The editing domain removes incorrectly charged amino acids, while the C-Ala domain, along with tRNA(Ala), serves as a bridge to cooperatively bring together the editing and aminoacylation centers thus stimulating deacylation of misacylated tRNAs.</text>
</comment>
<sequence length="594" mass="66583">MIKKMKAAELRRKYIEFFKRHGHAEIKSAPLVPENDPTCLFTTAGMHPLVPYLLGEKHPAGKRLVDVQKCLRTGDIDEVGDPFHLTFFEMLGNWSLGDYFKEEAIAMSFEFLTKELGFAPENIKVTCFAGDENAPRDNEAAGIWIKLGIPEQNISYLGKDDNWWGPAGQTGPCGPDTEMFVPLDRPDCGPACGPACGCGKWVEIWNDVFMQYNKTIDGKYVPLEKPNVDTGMGVERVTAFMQGVRSAYETELFSGIFAKIADLANNPEANYNNRRARVVAEHLRASTFLIADGVKPGNVDQGYVLRRLIRRAVREARQLGINDMFCSKIADVVISEYSDAYPELAQHADAIRDELNREEEQFAKTLENGTREFNKLIEKFPPQLENKVISGRKAFNLYETYGFPLELTRDMAKEMGFTVDEKGFEEAYAKHQEQSRAGAMQKFKGGLADSSDKTAALHTATHLLHKALRLTLNNSVAQAGSNITAERLRFDFTYEDKMTPEQIKQVEDIVNEQIKRDLTVTCEEVSLEVAKERGAIGLFEAKYGEVVKLYTVGDFSMEICGGPHAPRTGAMGHFKILKEESSSRGVRRIKAVLE</sequence>